<organism evidence="3 4">
    <name type="scientific">Rhizobium wuzhouense</name>
    <dbReference type="NCBI Taxonomy" id="1986026"/>
    <lineage>
        <taxon>Bacteria</taxon>
        <taxon>Pseudomonadati</taxon>
        <taxon>Pseudomonadota</taxon>
        <taxon>Alphaproteobacteria</taxon>
        <taxon>Hyphomicrobiales</taxon>
        <taxon>Rhizobiaceae</taxon>
        <taxon>Rhizobium/Agrobacterium group</taxon>
        <taxon>Rhizobium</taxon>
    </lineage>
</organism>
<evidence type="ECO:0000313" key="4">
    <source>
        <dbReference type="Proteomes" id="UP000247536"/>
    </source>
</evidence>
<protein>
    <submittedName>
        <fullName evidence="3">ATPase</fullName>
    </submittedName>
</protein>
<dbReference type="InterPro" id="IPR023393">
    <property type="entry name" value="START-like_dom_sf"/>
</dbReference>
<dbReference type="EMBL" id="QJRY01000002">
    <property type="protein sequence ID" value="PYB75479.1"/>
    <property type="molecule type" value="Genomic_DNA"/>
</dbReference>
<comment type="caution">
    <text evidence="3">The sequence shown here is derived from an EMBL/GenBank/DDBJ whole genome shotgun (WGS) entry which is preliminary data.</text>
</comment>
<evidence type="ECO:0000256" key="1">
    <source>
        <dbReference type="ARBA" id="ARBA00006817"/>
    </source>
</evidence>
<dbReference type="Proteomes" id="UP000247536">
    <property type="component" value="Unassembled WGS sequence"/>
</dbReference>
<dbReference type="Gene3D" id="3.30.530.20">
    <property type="match status" value="1"/>
</dbReference>
<reference evidence="3 4" key="1">
    <citation type="submission" date="2018-06" db="EMBL/GenBank/DDBJ databases">
        <title>Rhizobium wuzhouense sp. nov., isolated from roots of Oryza officinalis.</title>
        <authorList>
            <person name="Yuan T."/>
        </authorList>
    </citation>
    <scope>NUCLEOTIDE SEQUENCE [LARGE SCALE GENOMIC DNA]</scope>
    <source>
        <strain evidence="3 4">W44</strain>
    </source>
</reference>
<dbReference type="Pfam" id="PF08327">
    <property type="entry name" value="AHSA1"/>
    <property type="match status" value="1"/>
</dbReference>
<gene>
    <name evidence="3" type="ORF">DMY87_08590</name>
</gene>
<proteinExistence type="inferred from homology"/>
<dbReference type="RefSeq" id="WP_110790863.1">
    <property type="nucleotide sequence ID" value="NZ_QJRY01000002.1"/>
</dbReference>
<name>A0ABX5NTZ5_9HYPH</name>
<comment type="similarity">
    <text evidence="1">Belongs to the AHA1 family.</text>
</comment>
<dbReference type="InterPro" id="IPR013538">
    <property type="entry name" value="ASHA1/2-like_C"/>
</dbReference>
<keyword evidence="4" id="KW-1185">Reference proteome</keyword>
<evidence type="ECO:0000259" key="2">
    <source>
        <dbReference type="Pfam" id="PF08327"/>
    </source>
</evidence>
<sequence>MTDKLEILNDRLFPVDAPTLFGAFADPDTLKDWWGPHDFTNRIDEFDFREGGSWRITMTASNGTDFDNHSTFQEIVPNSRIVFLHHEPMHVFTMEMTYVAEDSGTRLHWRMLFEPTDENRELEKFIRAANEQNFDRLEAVLAKDEGASAK</sequence>
<evidence type="ECO:0000313" key="3">
    <source>
        <dbReference type="EMBL" id="PYB75479.1"/>
    </source>
</evidence>
<dbReference type="SUPFAM" id="SSF55961">
    <property type="entry name" value="Bet v1-like"/>
    <property type="match status" value="1"/>
</dbReference>
<accession>A0ABX5NTZ5</accession>
<feature type="domain" description="Activator of Hsp90 ATPase homologue 1/2-like C-terminal" evidence="2">
    <location>
        <begin position="18"/>
        <end position="141"/>
    </location>
</feature>